<protein>
    <submittedName>
        <fullName evidence="1">Uncharacterized protein</fullName>
    </submittedName>
</protein>
<reference evidence="2" key="1">
    <citation type="submission" date="2016-01" db="EMBL/GenBank/DDBJ databases">
        <authorList>
            <person name="Mitreva M."/>
            <person name="Pepin K.H."/>
            <person name="Mihindukulasuriya K.A."/>
            <person name="Fulton R."/>
            <person name="Fronick C."/>
            <person name="O'Laughlin M."/>
            <person name="Miner T."/>
            <person name="Herter B."/>
            <person name="Rosa B.A."/>
            <person name="Cordes M."/>
            <person name="Tomlinson C."/>
            <person name="Wollam A."/>
            <person name="Palsikar V.B."/>
            <person name="Mardis E.R."/>
            <person name="Wilson R.K."/>
        </authorList>
    </citation>
    <scope>NUCLEOTIDE SEQUENCE [LARGE SCALE GENOMIC DNA]</scope>
    <source>
        <strain evidence="2">DNF00019</strain>
    </source>
</reference>
<comment type="caution">
    <text evidence="1">The sequence shown here is derived from an EMBL/GenBank/DDBJ whole genome shotgun (WGS) entry which is preliminary data.</text>
</comment>
<evidence type="ECO:0000313" key="1">
    <source>
        <dbReference type="EMBL" id="KXB32953.1"/>
    </source>
</evidence>
<keyword evidence="2" id="KW-1185">Reference proteome</keyword>
<dbReference type="AlphaFoldDB" id="A0A133XPV4"/>
<sequence>MGRFFYASRAYHAKNFYRLNVPVYKHLHWVHHQTRRGKLFVRCKKAQLT</sequence>
<evidence type="ECO:0000313" key="2">
    <source>
        <dbReference type="Proteomes" id="UP000070675"/>
    </source>
</evidence>
<dbReference type="Proteomes" id="UP000070675">
    <property type="component" value="Unassembled WGS sequence"/>
</dbReference>
<gene>
    <name evidence="1" type="ORF">HMPREF3192_01322</name>
</gene>
<proteinExistence type="predicted"/>
<accession>A0A133XPV4</accession>
<dbReference type="PATRIC" id="fig|1393034.3.peg.1287"/>
<organism evidence="1 2">
    <name type="scientific">Atopobium deltae</name>
    <dbReference type="NCBI Taxonomy" id="1393034"/>
    <lineage>
        <taxon>Bacteria</taxon>
        <taxon>Bacillati</taxon>
        <taxon>Actinomycetota</taxon>
        <taxon>Coriobacteriia</taxon>
        <taxon>Coriobacteriales</taxon>
        <taxon>Atopobiaceae</taxon>
        <taxon>Atopobium</taxon>
    </lineage>
</organism>
<dbReference type="EMBL" id="LSCR01000042">
    <property type="protein sequence ID" value="KXB32953.1"/>
    <property type="molecule type" value="Genomic_DNA"/>
</dbReference>
<name>A0A133XPV4_9ACTN</name>
<dbReference type="STRING" id="1393034.HMPREF3192_01322"/>